<feature type="transmembrane region" description="Helical" evidence="6">
    <location>
        <begin position="332"/>
        <end position="352"/>
    </location>
</feature>
<dbReference type="Proteomes" id="UP000295197">
    <property type="component" value="Unassembled WGS sequence"/>
</dbReference>
<feature type="transmembrane region" description="Helical" evidence="6">
    <location>
        <begin position="51"/>
        <end position="70"/>
    </location>
</feature>
<feature type="transmembrane region" description="Helical" evidence="6">
    <location>
        <begin position="123"/>
        <end position="143"/>
    </location>
</feature>
<proteinExistence type="predicted"/>
<dbReference type="InterPro" id="IPR050833">
    <property type="entry name" value="Poly_Biosynth_Transport"/>
</dbReference>
<dbReference type="RefSeq" id="WP_132778222.1">
    <property type="nucleotide sequence ID" value="NZ_SMBZ01000032.1"/>
</dbReference>
<evidence type="ECO:0000313" key="7">
    <source>
        <dbReference type="EMBL" id="TCV10490.1"/>
    </source>
</evidence>
<keyword evidence="2" id="KW-1003">Cell membrane</keyword>
<evidence type="ECO:0000256" key="2">
    <source>
        <dbReference type="ARBA" id="ARBA00022475"/>
    </source>
</evidence>
<keyword evidence="3 6" id="KW-0812">Transmembrane</keyword>
<evidence type="ECO:0000256" key="4">
    <source>
        <dbReference type="ARBA" id="ARBA00022989"/>
    </source>
</evidence>
<evidence type="ECO:0000256" key="3">
    <source>
        <dbReference type="ARBA" id="ARBA00022692"/>
    </source>
</evidence>
<feature type="transmembrane region" description="Helical" evidence="6">
    <location>
        <begin position="90"/>
        <end position="117"/>
    </location>
</feature>
<dbReference type="InterPro" id="IPR002797">
    <property type="entry name" value="Polysacc_synth"/>
</dbReference>
<evidence type="ECO:0000256" key="1">
    <source>
        <dbReference type="ARBA" id="ARBA00004651"/>
    </source>
</evidence>
<dbReference type="EMBL" id="SMBZ01000032">
    <property type="protein sequence ID" value="TCV10490.1"/>
    <property type="molecule type" value="Genomic_DNA"/>
</dbReference>
<dbReference type="PANTHER" id="PTHR30250:SF11">
    <property type="entry name" value="O-ANTIGEN TRANSPORTER-RELATED"/>
    <property type="match status" value="1"/>
</dbReference>
<dbReference type="AlphaFoldDB" id="A0A4R3VY55"/>
<organism evidence="7 8">
    <name type="scientific">Sphingobacterium alimentarium</name>
    <dbReference type="NCBI Taxonomy" id="797292"/>
    <lineage>
        <taxon>Bacteria</taxon>
        <taxon>Pseudomonadati</taxon>
        <taxon>Bacteroidota</taxon>
        <taxon>Sphingobacteriia</taxon>
        <taxon>Sphingobacteriales</taxon>
        <taxon>Sphingobacteriaceae</taxon>
        <taxon>Sphingobacterium</taxon>
    </lineage>
</organism>
<feature type="transmembrane region" description="Helical" evidence="6">
    <location>
        <begin position="176"/>
        <end position="198"/>
    </location>
</feature>
<sequence>MALLDKLKSASLKKIFENFLSLSILNIVNFIFPLLIIPILIKRLGVENYGIYIFAFTILNYLNLLVQYGFNFSATNKIAKNQNNSEIISLTYSSISIIRSLLSIIIIFFLLVGYLIYPNQIEIYLLGSGIFLGQGLIPVWLFQGLEKMKFITVINLVVRLIAFLLILIYIKTEKDMGLLMGLQSISFFLGAIISCLFVQFNCRIDFRIPSIEQIKTDLKEGWQLFLSTIGMNFYRESNIIILGMTTNYYIVGLYAPAEKLVKAIQSFTNIIVTALYPHFSRKFASSGLDTFSVFQKTGRYLGMLFLVGSIVLCLAAPLIIKLYLGTAIESTIWDLRILSFIILFGGLNYYYGIIGMVNMNLEAYFSRIVWISGIISLIICFTLSLFLKDIGASIAMISAEIVLLLLILRKIK</sequence>
<evidence type="ECO:0000256" key="6">
    <source>
        <dbReference type="SAM" id="Phobius"/>
    </source>
</evidence>
<feature type="transmembrane region" description="Helical" evidence="6">
    <location>
        <begin position="364"/>
        <end position="384"/>
    </location>
</feature>
<feature type="transmembrane region" description="Helical" evidence="6">
    <location>
        <begin position="390"/>
        <end position="408"/>
    </location>
</feature>
<evidence type="ECO:0000256" key="5">
    <source>
        <dbReference type="ARBA" id="ARBA00023136"/>
    </source>
</evidence>
<evidence type="ECO:0000313" key="8">
    <source>
        <dbReference type="Proteomes" id="UP000295197"/>
    </source>
</evidence>
<name>A0A4R3VY55_9SPHI</name>
<accession>A0A4R3VY55</accession>
<comment type="subcellular location">
    <subcellularLocation>
        <location evidence="1">Cell membrane</location>
        <topology evidence="1">Multi-pass membrane protein</topology>
    </subcellularLocation>
</comment>
<keyword evidence="8" id="KW-1185">Reference proteome</keyword>
<dbReference type="GO" id="GO:0005886">
    <property type="term" value="C:plasma membrane"/>
    <property type="evidence" value="ECO:0007669"/>
    <property type="project" value="UniProtKB-SubCell"/>
</dbReference>
<protein>
    <submittedName>
        <fullName evidence="7">PST family polysaccharide transporter</fullName>
    </submittedName>
</protein>
<feature type="transmembrane region" description="Helical" evidence="6">
    <location>
        <begin position="300"/>
        <end position="320"/>
    </location>
</feature>
<comment type="caution">
    <text evidence="7">The sequence shown here is derived from an EMBL/GenBank/DDBJ whole genome shotgun (WGS) entry which is preliminary data.</text>
</comment>
<feature type="transmembrane region" description="Helical" evidence="6">
    <location>
        <begin position="150"/>
        <end position="170"/>
    </location>
</feature>
<gene>
    <name evidence="7" type="ORF">EDC17_103222</name>
</gene>
<feature type="transmembrane region" description="Helical" evidence="6">
    <location>
        <begin position="20"/>
        <end position="39"/>
    </location>
</feature>
<dbReference type="PANTHER" id="PTHR30250">
    <property type="entry name" value="PST FAMILY PREDICTED COLANIC ACID TRANSPORTER"/>
    <property type="match status" value="1"/>
</dbReference>
<reference evidence="7 8" key="1">
    <citation type="submission" date="2019-03" db="EMBL/GenBank/DDBJ databases">
        <title>Genomic Encyclopedia of Type Strains, Phase IV (KMG-IV): sequencing the most valuable type-strain genomes for metagenomic binning, comparative biology and taxonomic classification.</title>
        <authorList>
            <person name="Goeker M."/>
        </authorList>
    </citation>
    <scope>NUCLEOTIDE SEQUENCE [LARGE SCALE GENOMIC DNA]</scope>
    <source>
        <strain evidence="7 8">DSM 22362</strain>
    </source>
</reference>
<keyword evidence="4 6" id="KW-1133">Transmembrane helix</keyword>
<keyword evidence="5 6" id="KW-0472">Membrane</keyword>
<dbReference type="Pfam" id="PF01943">
    <property type="entry name" value="Polysacc_synt"/>
    <property type="match status" value="1"/>
</dbReference>
<dbReference type="OrthoDB" id="9815702at2"/>